<dbReference type="KEGG" id="cliz:G7Y31_07265"/>
<comment type="similarity">
    <text evidence="1">Belongs to the YciI family.</text>
</comment>
<dbReference type="Pfam" id="PF03795">
    <property type="entry name" value="YCII"/>
    <property type="match status" value="1"/>
</dbReference>
<protein>
    <submittedName>
        <fullName evidence="3">YciI family protein</fullName>
    </submittedName>
</protein>
<dbReference type="RefSeq" id="WP_165006647.1">
    <property type="nucleotide sequence ID" value="NZ_CP064954.1"/>
</dbReference>
<feature type="domain" description="YCII-related" evidence="2">
    <location>
        <begin position="1"/>
        <end position="90"/>
    </location>
</feature>
<dbReference type="EMBL" id="CP064954">
    <property type="protein sequence ID" value="QPK78372.1"/>
    <property type="molecule type" value="Genomic_DNA"/>
</dbReference>
<evidence type="ECO:0000313" key="4">
    <source>
        <dbReference type="Proteomes" id="UP000594681"/>
    </source>
</evidence>
<reference evidence="3 4" key="1">
    <citation type="submission" date="2020-11" db="EMBL/GenBank/DDBJ databases">
        <title>Corynebacterium sp. ZJ-599.</title>
        <authorList>
            <person name="Zhou J."/>
        </authorList>
    </citation>
    <scope>NUCLEOTIDE SEQUENCE [LARGE SCALE GENOMIC DNA]</scope>
    <source>
        <strain evidence="3 4">ZJ-599</strain>
    </source>
</reference>
<proteinExistence type="inferred from homology"/>
<dbReference type="AlphaFoldDB" id="A0A7T0PB47"/>
<dbReference type="InterPro" id="IPR005545">
    <property type="entry name" value="YCII"/>
</dbReference>
<name>A0A7T0PB47_9CORY</name>
<evidence type="ECO:0000259" key="2">
    <source>
        <dbReference type="Pfam" id="PF03795"/>
    </source>
</evidence>
<evidence type="ECO:0000256" key="1">
    <source>
        <dbReference type="ARBA" id="ARBA00007689"/>
    </source>
</evidence>
<dbReference type="Gene3D" id="3.30.70.1060">
    <property type="entry name" value="Dimeric alpha+beta barrel"/>
    <property type="match status" value="1"/>
</dbReference>
<keyword evidence="4" id="KW-1185">Reference proteome</keyword>
<dbReference type="SUPFAM" id="SSF54909">
    <property type="entry name" value="Dimeric alpha+beta barrel"/>
    <property type="match status" value="1"/>
</dbReference>
<dbReference type="Proteomes" id="UP000594681">
    <property type="component" value="Chromosome"/>
</dbReference>
<sequence length="97" mass="10571">MKYFAVAYAYDPTDPRIAQVRPAHREFIGTLHAEGHIVGSGPHPDTTGGALIILSLEEDDASVEKATAIMDGDPFYAQGLLDSRTVREWNPVINSFA</sequence>
<gene>
    <name evidence="3" type="ORF">G7Y31_07265</name>
</gene>
<organism evidence="3 4">
    <name type="scientific">Corynebacterium lizhenjunii</name>
    <dbReference type="NCBI Taxonomy" id="2709394"/>
    <lineage>
        <taxon>Bacteria</taxon>
        <taxon>Bacillati</taxon>
        <taxon>Actinomycetota</taxon>
        <taxon>Actinomycetes</taxon>
        <taxon>Mycobacteriales</taxon>
        <taxon>Corynebacteriaceae</taxon>
        <taxon>Corynebacterium</taxon>
    </lineage>
</organism>
<evidence type="ECO:0000313" key="3">
    <source>
        <dbReference type="EMBL" id="QPK78372.1"/>
    </source>
</evidence>
<dbReference type="InterPro" id="IPR011008">
    <property type="entry name" value="Dimeric_a/b-barrel"/>
</dbReference>
<accession>A0A7T0PB47</accession>